<gene>
    <name evidence="1" type="ORF">AMECASPLE_000241</name>
</gene>
<comment type="caution">
    <text evidence="1">The sequence shown here is derived from an EMBL/GenBank/DDBJ whole genome shotgun (WGS) entry which is preliminary data.</text>
</comment>
<reference evidence="1 2" key="1">
    <citation type="submission" date="2021-06" db="EMBL/GenBank/DDBJ databases">
        <authorList>
            <person name="Palmer J.M."/>
        </authorList>
    </citation>
    <scope>NUCLEOTIDE SEQUENCE [LARGE SCALE GENOMIC DNA]</scope>
    <source>
        <strain evidence="1 2">AS_MEX2019</strain>
        <tissue evidence="1">Muscle</tissue>
    </source>
</reference>
<dbReference type="Proteomes" id="UP001469553">
    <property type="component" value="Unassembled WGS sequence"/>
</dbReference>
<sequence>MECEEKKEMKELSATKRKRKKCEVVSLLVAFTSLQVIFTNLSMADLSGNSSTVIHCSSNVLSFHMPSLLAFSFGSQTSISSLHTGTQLHAKQSA</sequence>
<dbReference type="EMBL" id="JAHRIP010075243">
    <property type="protein sequence ID" value="MEQ2309565.1"/>
    <property type="molecule type" value="Genomic_DNA"/>
</dbReference>
<protein>
    <submittedName>
        <fullName evidence="1">Uncharacterized protein</fullName>
    </submittedName>
</protein>
<evidence type="ECO:0000313" key="2">
    <source>
        <dbReference type="Proteomes" id="UP001469553"/>
    </source>
</evidence>
<accession>A0ABV0ZTU3</accession>
<evidence type="ECO:0000313" key="1">
    <source>
        <dbReference type="EMBL" id="MEQ2309565.1"/>
    </source>
</evidence>
<organism evidence="1 2">
    <name type="scientific">Ameca splendens</name>
    <dbReference type="NCBI Taxonomy" id="208324"/>
    <lineage>
        <taxon>Eukaryota</taxon>
        <taxon>Metazoa</taxon>
        <taxon>Chordata</taxon>
        <taxon>Craniata</taxon>
        <taxon>Vertebrata</taxon>
        <taxon>Euteleostomi</taxon>
        <taxon>Actinopterygii</taxon>
        <taxon>Neopterygii</taxon>
        <taxon>Teleostei</taxon>
        <taxon>Neoteleostei</taxon>
        <taxon>Acanthomorphata</taxon>
        <taxon>Ovalentaria</taxon>
        <taxon>Atherinomorphae</taxon>
        <taxon>Cyprinodontiformes</taxon>
        <taxon>Goodeidae</taxon>
        <taxon>Ameca</taxon>
    </lineage>
</organism>
<proteinExistence type="predicted"/>
<keyword evidence="2" id="KW-1185">Reference proteome</keyword>
<name>A0ABV0ZTU3_9TELE</name>